<sequence>MTARSFEFDSVLDEHDLATVRAALEAHPGYEMIISRQVSAGFGAGFLQRHDVFRNFLRTGGVSGRSVDLRDISDRTNFFRATFAYGQRVDVPGVEPYLHSERLAQAAADLYDAPVVEPAIVFVNLMLPGQELGPHADVPEFRGLSRDDVPEWLLVVMHHSGLFADERVPIATAVSWFGHAAGGAFCYWPDGPAGPRRQIATHDNHAVLLDTDTVFHAVAPITRRDPSERPLLEIGVRVAWSAEHERWLVTFQGNELLRLHRDEVRVSLSWKARCFQSEAERDHVTHAKQRGEGLSLDTVLSRLRQDLHQRGQLASPDASLDERALIVTLLDTYLNFPPSS</sequence>
<accession>A0A2S9YQ92</accession>
<protein>
    <submittedName>
        <fullName evidence="1">Uncharacterized protein</fullName>
    </submittedName>
</protein>
<dbReference type="AlphaFoldDB" id="A0A2S9YQ92"/>
<evidence type="ECO:0000313" key="1">
    <source>
        <dbReference type="EMBL" id="PRQ07248.1"/>
    </source>
</evidence>
<dbReference type="OrthoDB" id="7492514at2"/>
<dbReference type="RefSeq" id="WP_106089961.1">
    <property type="nucleotide sequence ID" value="NZ_PVNL01000057.1"/>
</dbReference>
<dbReference type="EMBL" id="PVNL01000057">
    <property type="protein sequence ID" value="PRQ07248.1"/>
    <property type="molecule type" value="Genomic_DNA"/>
</dbReference>
<comment type="caution">
    <text evidence="1">The sequence shown here is derived from an EMBL/GenBank/DDBJ whole genome shotgun (WGS) entry which is preliminary data.</text>
</comment>
<proteinExistence type="predicted"/>
<name>A0A2S9YQ92_9BACT</name>
<dbReference type="Proteomes" id="UP000238823">
    <property type="component" value="Unassembled WGS sequence"/>
</dbReference>
<gene>
    <name evidence="1" type="ORF">ENSA7_29560</name>
</gene>
<reference evidence="1 2" key="1">
    <citation type="submission" date="2018-03" db="EMBL/GenBank/DDBJ databases">
        <title>Draft Genome Sequences of the Obligatory Marine Myxobacteria Enhygromyxa salina SWB007.</title>
        <authorList>
            <person name="Poehlein A."/>
            <person name="Moghaddam J.A."/>
            <person name="Harms H."/>
            <person name="Alanjari M."/>
            <person name="Koenig G.M."/>
            <person name="Daniel R."/>
            <person name="Schaeberle T.F."/>
        </authorList>
    </citation>
    <scope>NUCLEOTIDE SEQUENCE [LARGE SCALE GENOMIC DNA]</scope>
    <source>
        <strain evidence="1 2">SWB007</strain>
    </source>
</reference>
<organism evidence="1 2">
    <name type="scientific">Enhygromyxa salina</name>
    <dbReference type="NCBI Taxonomy" id="215803"/>
    <lineage>
        <taxon>Bacteria</taxon>
        <taxon>Pseudomonadati</taxon>
        <taxon>Myxococcota</taxon>
        <taxon>Polyangia</taxon>
        <taxon>Nannocystales</taxon>
        <taxon>Nannocystaceae</taxon>
        <taxon>Enhygromyxa</taxon>
    </lineage>
</organism>
<evidence type="ECO:0000313" key="2">
    <source>
        <dbReference type="Proteomes" id="UP000238823"/>
    </source>
</evidence>